<comment type="caution">
    <text evidence="2">The sequence shown here is derived from an EMBL/GenBank/DDBJ whole genome shotgun (WGS) entry which is preliminary data.</text>
</comment>
<gene>
    <name evidence="2" type="ORF">LCGC14_1517910</name>
</gene>
<keyword evidence="1" id="KW-1133">Transmembrane helix</keyword>
<evidence type="ECO:0008006" key="3">
    <source>
        <dbReference type="Google" id="ProtNLM"/>
    </source>
</evidence>
<feature type="transmembrane region" description="Helical" evidence="1">
    <location>
        <begin position="94"/>
        <end position="116"/>
    </location>
</feature>
<dbReference type="AlphaFoldDB" id="A0A0F9LF70"/>
<keyword evidence="1" id="KW-0812">Transmembrane</keyword>
<reference evidence="2" key="1">
    <citation type="journal article" date="2015" name="Nature">
        <title>Complex archaea that bridge the gap between prokaryotes and eukaryotes.</title>
        <authorList>
            <person name="Spang A."/>
            <person name="Saw J.H."/>
            <person name="Jorgensen S.L."/>
            <person name="Zaremba-Niedzwiedzka K."/>
            <person name="Martijn J."/>
            <person name="Lind A.E."/>
            <person name="van Eijk R."/>
            <person name="Schleper C."/>
            <person name="Guy L."/>
            <person name="Ettema T.J."/>
        </authorList>
    </citation>
    <scope>NUCLEOTIDE SEQUENCE</scope>
</reference>
<protein>
    <recommendedName>
        <fullName evidence="3">Phage holin family protein</fullName>
    </recommendedName>
</protein>
<proteinExistence type="predicted"/>
<dbReference type="EMBL" id="LAZR01011223">
    <property type="protein sequence ID" value="KKM62805.1"/>
    <property type="molecule type" value="Genomic_DNA"/>
</dbReference>
<feature type="transmembrane region" description="Helical" evidence="1">
    <location>
        <begin position="58"/>
        <end position="82"/>
    </location>
</feature>
<accession>A0A0F9LF70</accession>
<keyword evidence="1" id="KW-0472">Membrane</keyword>
<sequence>MIDRLDTAGPDNKTEKAEPLDILEVWASWLEQAKTISADVFELALLELRLAIDDSKRLFLLGLLFLPLLMLTWISMSALIAWQIYLFNMSVTQGLLAFCIIQLLALVGIIISCNYYKRSLSLPLTRQNIRQFIGKKNSDT</sequence>
<name>A0A0F9LF70_9ZZZZ</name>
<evidence type="ECO:0000256" key="1">
    <source>
        <dbReference type="SAM" id="Phobius"/>
    </source>
</evidence>
<evidence type="ECO:0000313" key="2">
    <source>
        <dbReference type="EMBL" id="KKM62805.1"/>
    </source>
</evidence>
<organism evidence="2">
    <name type="scientific">marine sediment metagenome</name>
    <dbReference type="NCBI Taxonomy" id="412755"/>
    <lineage>
        <taxon>unclassified sequences</taxon>
        <taxon>metagenomes</taxon>
        <taxon>ecological metagenomes</taxon>
    </lineage>
</organism>